<keyword evidence="2" id="KW-0663">Pyridoxal phosphate</keyword>
<dbReference type="SUPFAM" id="SSF46785">
    <property type="entry name" value="Winged helix' DNA-binding domain"/>
    <property type="match status" value="1"/>
</dbReference>
<feature type="domain" description="HTH gntR-type" evidence="6">
    <location>
        <begin position="10"/>
        <end position="77"/>
    </location>
</feature>
<dbReference type="Gene3D" id="3.40.640.10">
    <property type="entry name" value="Type I PLP-dependent aspartate aminotransferase-like (Major domain)"/>
    <property type="match status" value="1"/>
</dbReference>
<accession>A0AAI9AIC1</accession>
<dbReference type="Gene3D" id="1.10.10.10">
    <property type="entry name" value="Winged helix-like DNA-binding domain superfamily/Winged helix DNA-binding domain"/>
    <property type="match status" value="1"/>
</dbReference>
<dbReference type="AlphaFoldDB" id="A0AAI9AIC1"/>
<dbReference type="SMART" id="SM00345">
    <property type="entry name" value="HTH_GNTR"/>
    <property type="match status" value="1"/>
</dbReference>
<comment type="caution">
    <text evidence="7">The sequence shown here is derived from an EMBL/GenBank/DDBJ whole genome shotgun (WGS) entry which is preliminary data.</text>
</comment>
<keyword evidence="5" id="KW-0804">Transcription</keyword>
<dbReference type="CDD" id="cd00609">
    <property type="entry name" value="AAT_like"/>
    <property type="match status" value="1"/>
</dbReference>
<dbReference type="GO" id="GO:0030170">
    <property type="term" value="F:pyridoxal phosphate binding"/>
    <property type="evidence" value="ECO:0007669"/>
    <property type="project" value="InterPro"/>
</dbReference>
<evidence type="ECO:0000256" key="2">
    <source>
        <dbReference type="ARBA" id="ARBA00022898"/>
    </source>
</evidence>
<evidence type="ECO:0000259" key="6">
    <source>
        <dbReference type="PROSITE" id="PS50949"/>
    </source>
</evidence>
<evidence type="ECO:0000256" key="5">
    <source>
        <dbReference type="ARBA" id="ARBA00023163"/>
    </source>
</evidence>
<dbReference type="GO" id="GO:0003677">
    <property type="term" value="F:DNA binding"/>
    <property type="evidence" value="ECO:0007669"/>
    <property type="project" value="UniProtKB-KW"/>
</dbReference>
<comment type="similarity">
    <text evidence="1">In the C-terminal section; belongs to the class-I pyridoxal-phosphate-dependent aminotransferase family.</text>
</comment>
<dbReference type="Proteomes" id="UP000003288">
    <property type="component" value="Unassembled WGS sequence"/>
</dbReference>
<sequence>MYFIDKLSKIPIYKQLYQELKQDILQSYKPNQKLPSIRKLATLYNISKNSVLRAFYQLEIEGFIEARSKQGYFVNDINYKEFKPKETNFLPPKPKNYRYDFFPAHLEKSTFPHKIWKRLYNKVINEDTNFGTYPDGQGEFELREQIALYLQKSRGANALPQNIVITHGFIDSLNLIAKLLKPKYCHFAMELPGYHIVHKTFSEFGYKISFVDVAKDGIDINKLKVTKAEIVYITPSHQYPLGINMPISKRLELLEYIQSINGIILEDDYDSEMRYNTQPIPALQGLDKDGRVIYLGTFAKALSPAIRVGFILLPDWLISEYKNHFDSHFCHVSIDTQKTLTAFIKEGYLEQHIRRLRNLNRKKHNLMLECLKGLKHYKILAKDGGLSIIITPTKPFDWQKLQDECEKKSIKIYLMKEQSGGDIEALRLGFGGLNLNEIPKAIEELKNIWNKCFL</sequence>
<dbReference type="PROSITE" id="PS50949">
    <property type="entry name" value="HTH_GNTR"/>
    <property type="match status" value="1"/>
</dbReference>
<evidence type="ECO:0000313" key="8">
    <source>
        <dbReference type="Proteomes" id="UP000003288"/>
    </source>
</evidence>
<keyword evidence="7" id="KW-0808">Transferase</keyword>
<dbReference type="InterPro" id="IPR015421">
    <property type="entry name" value="PyrdxlP-dep_Trfase_major"/>
</dbReference>
<dbReference type="SUPFAM" id="SSF53383">
    <property type="entry name" value="PLP-dependent transferases"/>
    <property type="match status" value="1"/>
</dbReference>
<evidence type="ECO:0000256" key="4">
    <source>
        <dbReference type="ARBA" id="ARBA00023125"/>
    </source>
</evidence>
<dbReference type="InterPro" id="IPR000524">
    <property type="entry name" value="Tscrpt_reg_HTH_GntR"/>
</dbReference>
<protein>
    <submittedName>
        <fullName evidence="7">Aminotransferase, MocR-like protein</fullName>
    </submittedName>
</protein>
<evidence type="ECO:0000256" key="3">
    <source>
        <dbReference type="ARBA" id="ARBA00023015"/>
    </source>
</evidence>
<dbReference type="CDD" id="cd07377">
    <property type="entry name" value="WHTH_GntR"/>
    <property type="match status" value="1"/>
</dbReference>
<keyword evidence="7" id="KW-0032">Aminotransferase</keyword>
<dbReference type="PANTHER" id="PTHR46577:SF1">
    <property type="entry name" value="HTH-TYPE TRANSCRIPTIONAL REGULATORY PROTEIN GABR"/>
    <property type="match status" value="1"/>
</dbReference>
<dbReference type="GO" id="GO:0008483">
    <property type="term" value="F:transaminase activity"/>
    <property type="evidence" value="ECO:0007669"/>
    <property type="project" value="UniProtKB-KW"/>
</dbReference>
<evidence type="ECO:0000313" key="7">
    <source>
        <dbReference type="EMBL" id="EDM24009.1"/>
    </source>
</evidence>
<dbReference type="Pfam" id="PF00392">
    <property type="entry name" value="GntR"/>
    <property type="match status" value="1"/>
</dbReference>
<dbReference type="InterPro" id="IPR015424">
    <property type="entry name" value="PyrdxlP-dep_Trfase"/>
</dbReference>
<keyword evidence="3" id="KW-0805">Transcription regulation</keyword>
<proteinExistence type="inferred from homology"/>
<dbReference type="EMBL" id="ABCJ01000002">
    <property type="protein sequence ID" value="EDM24009.1"/>
    <property type="molecule type" value="Genomic_DNA"/>
</dbReference>
<dbReference type="GO" id="GO:0003700">
    <property type="term" value="F:DNA-binding transcription factor activity"/>
    <property type="evidence" value="ECO:0007669"/>
    <property type="project" value="InterPro"/>
</dbReference>
<dbReference type="InterPro" id="IPR036388">
    <property type="entry name" value="WH-like_DNA-bd_sf"/>
</dbReference>
<dbReference type="InterPro" id="IPR051446">
    <property type="entry name" value="HTH_trans_reg/aminotransferase"/>
</dbReference>
<dbReference type="InterPro" id="IPR004839">
    <property type="entry name" value="Aminotransferase_I/II_large"/>
</dbReference>
<evidence type="ECO:0000256" key="1">
    <source>
        <dbReference type="ARBA" id="ARBA00005384"/>
    </source>
</evidence>
<dbReference type="PANTHER" id="PTHR46577">
    <property type="entry name" value="HTH-TYPE TRANSCRIPTIONAL REGULATORY PROTEIN GABR"/>
    <property type="match status" value="1"/>
</dbReference>
<dbReference type="InterPro" id="IPR036390">
    <property type="entry name" value="WH_DNA-bd_sf"/>
</dbReference>
<reference evidence="7 8" key="1">
    <citation type="journal article" date="2011" name="Stand. Genomic Sci.">
        <title>Draft genome sequence of Caminibacter mediatlanticus strain TB-2, an epsilonproteobacterium isolated from a deep-sea hydrothermal vent.</title>
        <authorList>
            <person name="Giovannelli D."/>
            <person name="Ferriera S."/>
            <person name="Johnson J."/>
            <person name="Kravitz S."/>
            <person name="Perez-Rodriguez I."/>
            <person name="Ricci J."/>
            <person name="O'Brien C."/>
            <person name="Voordeckers J.W."/>
            <person name="Bini E."/>
            <person name="Vetriani C."/>
        </authorList>
    </citation>
    <scope>NUCLEOTIDE SEQUENCE [LARGE SCALE GENOMIC DNA]</scope>
    <source>
        <strain evidence="7 8">TB-2</strain>
    </source>
</reference>
<gene>
    <name evidence="7" type="ORF">CMTB2_07136</name>
</gene>
<dbReference type="Pfam" id="PF00155">
    <property type="entry name" value="Aminotran_1_2"/>
    <property type="match status" value="1"/>
</dbReference>
<organism evidence="7 8">
    <name type="scientific">Caminibacter mediatlanticus TB-2</name>
    <dbReference type="NCBI Taxonomy" id="391592"/>
    <lineage>
        <taxon>Bacteria</taxon>
        <taxon>Pseudomonadati</taxon>
        <taxon>Campylobacterota</taxon>
        <taxon>Epsilonproteobacteria</taxon>
        <taxon>Nautiliales</taxon>
        <taxon>Nautiliaceae</taxon>
        <taxon>Caminibacter</taxon>
    </lineage>
</organism>
<dbReference type="RefSeq" id="WP_007473964.1">
    <property type="nucleotide sequence ID" value="NZ_ABCJ01000002.1"/>
</dbReference>
<keyword evidence="4" id="KW-0238">DNA-binding</keyword>
<name>A0AAI9AIC1_9BACT</name>